<evidence type="ECO:0000256" key="1">
    <source>
        <dbReference type="SAM" id="MobiDB-lite"/>
    </source>
</evidence>
<name>A0AAE1GXN5_9NEOP</name>
<feature type="compositionally biased region" description="Basic residues" evidence="1">
    <location>
        <begin position="1"/>
        <end position="22"/>
    </location>
</feature>
<comment type="caution">
    <text evidence="3">The sequence shown here is derived from an EMBL/GenBank/DDBJ whole genome shotgun (WGS) entry which is preliminary data.</text>
</comment>
<reference evidence="3" key="1">
    <citation type="submission" date="2021-07" db="EMBL/GenBank/DDBJ databases">
        <authorList>
            <person name="Catto M.A."/>
            <person name="Jacobson A."/>
            <person name="Kennedy G."/>
            <person name="Labadie P."/>
            <person name="Hunt B.G."/>
            <person name="Srinivasan R."/>
        </authorList>
    </citation>
    <scope>NUCLEOTIDE SEQUENCE</scope>
    <source>
        <strain evidence="3">PL_HMW_Pooled</strain>
        <tissue evidence="3">Head</tissue>
    </source>
</reference>
<feature type="region of interest" description="Disordered" evidence="1">
    <location>
        <begin position="1"/>
        <end position="28"/>
    </location>
</feature>
<proteinExistence type="predicted"/>
<dbReference type="PANTHER" id="PTHR45749:SF14">
    <property type="entry name" value="TTF-TYPE DOMAIN-CONTAINING PROTEIN"/>
    <property type="match status" value="1"/>
</dbReference>
<protein>
    <submittedName>
        <fullName evidence="3">Zinc finger MYM-type protein 1</fullName>
    </submittedName>
</protein>
<keyword evidence="4" id="KW-1185">Reference proteome</keyword>
<accession>A0AAE1GXN5</accession>
<reference evidence="3" key="2">
    <citation type="journal article" date="2023" name="BMC Genomics">
        <title>Pest status, molecular evolution, and epigenetic factors derived from the genome assembly of Frankliniella fusca, a thysanopteran phytovirus vector.</title>
        <authorList>
            <person name="Catto M.A."/>
            <person name="Labadie P.E."/>
            <person name="Jacobson A.L."/>
            <person name="Kennedy G.G."/>
            <person name="Srinivasan R."/>
            <person name="Hunt B.G."/>
        </authorList>
    </citation>
    <scope>NUCLEOTIDE SEQUENCE</scope>
    <source>
        <strain evidence="3">PL_HMW_Pooled</strain>
    </source>
</reference>
<dbReference type="EMBL" id="JAHWGI010000195">
    <property type="protein sequence ID" value="KAK3910748.1"/>
    <property type="molecule type" value="Genomic_DNA"/>
</dbReference>
<organism evidence="3 4">
    <name type="scientific">Frankliniella fusca</name>
    <dbReference type="NCBI Taxonomy" id="407009"/>
    <lineage>
        <taxon>Eukaryota</taxon>
        <taxon>Metazoa</taxon>
        <taxon>Ecdysozoa</taxon>
        <taxon>Arthropoda</taxon>
        <taxon>Hexapoda</taxon>
        <taxon>Insecta</taxon>
        <taxon>Pterygota</taxon>
        <taxon>Neoptera</taxon>
        <taxon>Paraneoptera</taxon>
        <taxon>Thysanoptera</taxon>
        <taxon>Terebrantia</taxon>
        <taxon>Thripoidea</taxon>
        <taxon>Thripidae</taxon>
        <taxon>Frankliniella</taxon>
    </lineage>
</organism>
<dbReference type="Proteomes" id="UP001219518">
    <property type="component" value="Unassembled WGS sequence"/>
</dbReference>
<evidence type="ECO:0000313" key="3">
    <source>
        <dbReference type="EMBL" id="KAK3910748.1"/>
    </source>
</evidence>
<gene>
    <name evidence="3" type="ORF">KUF71_004236</name>
</gene>
<dbReference type="InterPro" id="IPR025398">
    <property type="entry name" value="DUF4371"/>
</dbReference>
<dbReference type="PANTHER" id="PTHR45749">
    <property type="match status" value="1"/>
</dbReference>
<feature type="domain" description="DUF4371" evidence="2">
    <location>
        <begin position="252"/>
        <end position="361"/>
    </location>
</feature>
<evidence type="ECO:0000313" key="4">
    <source>
        <dbReference type="Proteomes" id="UP001219518"/>
    </source>
</evidence>
<dbReference type="AlphaFoldDB" id="A0AAE1GXN5"/>
<dbReference type="Pfam" id="PF14291">
    <property type="entry name" value="DUF4371"/>
    <property type="match status" value="1"/>
</dbReference>
<evidence type="ECO:0000259" key="2">
    <source>
        <dbReference type="Pfam" id="PF14291"/>
    </source>
</evidence>
<sequence length="368" mass="41797">MRAGRRAAGRRACRRAAGRRGRAGATIPARARARDVDMHKLYQMWLRKTMQDNHEVVADMNKKAAKRMKAYYDKNATLLPFLEGDLVYLYYPRRVTGISAKLTTRWKGPSKVINLINDCNARIERVDNPSKKLIVHIDRIARCPAEEANVNKQDDLRNASLLFVHLYHRDSAEFVINALKRQSVDNQLVVQLKEEQQKASIAQEEIIGTIRSLARSGQAIRGHENTGGNLYIFLEERALRCPELADWLKRRDKWLGGDIQNEIIEIMAHMVQRKLIKKINKSQFFALMADGTTDISGEEQFCTALRIVDPESLTPEELFMGLYNSPSGTAATLHRICRDVLTRSGLSTDNLRGHCFDGAASCHVWTPE</sequence>